<evidence type="ECO:0000313" key="3">
    <source>
        <dbReference type="EMBL" id="KAA6400331.1"/>
    </source>
</evidence>
<keyword evidence="2" id="KW-0812">Transmembrane</keyword>
<dbReference type="Proteomes" id="UP000324800">
    <property type="component" value="Unassembled WGS sequence"/>
</dbReference>
<proteinExistence type="predicted"/>
<feature type="transmembrane region" description="Helical" evidence="2">
    <location>
        <begin position="468"/>
        <end position="490"/>
    </location>
</feature>
<feature type="transmembrane region" description="Helical" evidence="2">
    <location>
        <begin position="377"/>
        <end position="402"/>
    </location>
</feature>
<feature type="transmembrane region" description="Helical" evidence="2">
    <location>
        <begin position="344"/>
        <end position="365"/>
    </location>
</feature>
<sequence>MRKTAQVKKHSFLSASSSDETQEEEIISDQRQQNQNQNKNQRPNSSQVYKSQFPGLEGIEPEIENGIGNPLLDLSRKQSGSNINKRIDEEEEEGFGDSDEDNAEVLRDAYIRQKKYQNELLQYNTDQQQTLIKADEKGGYTLIALLGVGTDTQMSAISSLGFLQKLNNLSFKGNQQLPIEILTDSNVAFQNKLYPASIIRLLPNIQINQNVSSSEAIEKIKQLQNEGKRVIVASAGLGEMDEIKVLESGDVGICVGNKGTSSWFHILKKHQQMEQMKEQHDDEPRSEYKSEFKDESKEMININMLTSSLKSMRKATKSIADSGISRVALSIQMSRNIICSINRAISLCFANMIGFVLITLLETILGIRILNIRPIFGVLLFIITQLIGSAAIVVGTVSGALWDLERAVNKDEPPRSDQIKQELDEIKYAQRNRKRQIEKNKLLSDEKIRETQNDQNNKPFVYQLSLSFWRRTILLALAEVILVIFLLFLWGNDAQMLDNEDRRERCSLLWIQSLNMKVNNNIYHYDIQNISNAIYLQDAVEASPLLFPDSICKQHSILSGSNDNSVAIFSQRHIAVVAQFIIYSHILGILAIAFASFGDTSIGFKNFSYKMRQFIKRKNREHKEKKIKKKKNKMKQDSYDMYTEQDEDYSNFFTKSITRDMTRNWRNRNMSISNFSAILIFVLCAFILAYVIIMLSSAQRQFFFPGLKQSYALSLSFASLVFSFIYFFFQACFW</sequence>
<keyword evidence="2" id="KW-1133">Transmembrane helix</keyword>
<feature type="compositionally biased region" description="Low complexity" evidence="1">
    <location>
        <begin position="30"/>
        <end position="47"/>
    </location>
</feature>
<evidence type="ECO:0000256" key="2">
    <source>
        <dbReference type="SAM" id="Phobius"/>
    </source>
</evidence>
<keyword evidence="2" id="KW-0472">Membrane</keyword>
<feature type="transmembrane region" description="Helical" evidence="2">
    <location>
        <begin position="574"/>
        <end position="597"/>
    </location>
</feature>
<comment type="caution">
    <text evidence="3">The sequence shown here is derived from an EMBL/GenBank/DDBJ whole genome shotgun (WGS) entry which is preliminary data.</text>
</comment>
<protein>
    <submittedName>
        <fullName evidence="3">Uncharacterized protein</fullName>
    </submittedName>
</protein>
<reference evidence="3 4" key="1">
    <citation type="submission" date="2019-03" db="EMBL/GenBank/DDBJ databases">
        <title>Single cell metagenomics reveals metabolic interactions within the superorganism composed of flagellate Streblomastix strix and complex community of Bacteroidetes bacteria on its surface.</title>
        <authorList>
            <person name="Treitli S.C."/>
            <person name="Kolisko M."/>
            <person name="Husnik F."/>
            <person name="Keeling P."/>
            <person name="Hampl V."/>
        </authorList>
    </citation>
    <scope>NUCLEOTIDE SEQUENCE [LARGE SCALE GENOMIC DNA]</scope>
    <source>
        <strain evidence="3">ST1C</strain>
    </source>
</reference>
<feature type="transmembrane region" description="Helical" evidence="2">
    <location>
        <begin position="675"/>
        <end position="698"/>
    </location>
</feature>
<feature type="region of interest" description="Disordered" evidence="1">
    <location>
        <begin position="1"/>
        <end position="50"/>
    </location>
</feature>
<gene>
    <name evidence="3" type="ORF">EZS28_004148</name>
</gene>
<organism evidence="3 4">
    <name type="scientific">Streblomastix strix</name>
    <dbReference type="NCBI Taxonomy" id="222440"/>
    <lineage>
        <taxon>Eukaryota</taxon>
        <taxon>Metamonada</taxon>
        <taxon>Preaxostyla</taxon>
        <taxon>Oxymonadida</taxon>
        <taxon>Streblomastigidae</taxon>
        <taxon>Streblomastix</taxon>
    </lineage>
</organism>
<feature type="transmembrane region" description="Helical" evidence="2">
    <location>
        <begin position="710"/>
        <end position="729"/>
    </location>
</feature>
<name>A0A5J4WZH4_9EUKA</name>
<evidence type="ECO:0000256" key="1">
    <source>
        <dbReference type="SAM" id="MobiDB-lite"/>
    </source>
</evidence>
<evidence type="ECO:0000313" key="4">
    <source>
        <dbReference type="Proteomes" id="UP000324800"/>
    </source>
</evidence>
<dbReference type="AlphaFoldDB" id="A0A5J4WZH4"/>
<dbReference type="EMBL" id="SNRW01000581">
    <property type="protein sequence ID" value="KAA6400331.1"/>
    <property type="molecule type" value="Genomic_DNA"/>
</dbReference>
<accession>A0A5J4WZH4</accession>
<feature type="compositionally biased region" description="Basic residues" evidence="1">
    <location>
        <begin position="1"/>
        <end position="11"/>
    </location>
</feature>